<dbReference type="PANTHER" id="PTHR43798">
    <property type="entry name" value="MONOACYLGLYCEROL LIPASE"/>
    <property type="match status" value="1"/>
</dbReference>
<name>A0A8H2PKG5_9GAMM</name>
<dbReference type="GO" id="GO:0016020">
    <property type="term" value="C:membrane"/>
    <property type="evidence" value="ECO:0007669"/>
    <property type="project" value="TreeGrafter"/>
</dbReference>
<dbReference type="InterPro" id="IPR050266">
    <property type="entry name" value="AB_hydrolase_sf"/>
</dbReference>
<sequence>MTTSKAFNPHQYDEPSINELSLDEISFQLDNLTLAAIACGDKSHEPVLCLHGYLDNAASFLPLMQHISQQVSPQVSPYDSQESSLLTNRRIIALDWPGHGHSTHRSSGAHYHFLDYVSDLVALFAHNNWQAIDIVAHSMGAMIASAFAAAFPEKVKSLTLIDSFGFICLPVEQTTSQLRKGLLSRIKPVKSNRSFTEETAIKARMHVSDLAEQHVKLIVKRSLIKAEKAPETTTETADLYRWRSDPRLRTISPYRLSLAQAQQLFSDISCPLQLIYGDKGMKMVLTGLEQFSSDNATLVTTKLAGGHHVHMEQTEALTSLLNHFFDKIKTSV</sequence>
<dbReference type="SUPFAM" id="SSF53474">
    <property type="entry name" value="alpha/beta-Hydrolases"/>
    <property type="match status" value="1"/>
</dbReference>
<dbReference type="InterPro" id="IPR029058">
    <property type="entry name" value="AB_hydrolase_fold"/>
</dbReference>
<gene>
    <name evidence="2" type="ORF">FCS21_06380</name>
</gene>
<reference evidence="2 3" key="1">
    <citation type="submission" date="2019-05" db="EMBL/GenBank/DDBJ databases">
        <title>Colwellia ponticola sp. nov., isolated from seawater.</title>
        <authorList>
            <person name="Yoon J.-H."/>
        </authorList>
    </citation>
    <scope>NUCLEOTIDE SEQUENCE [LARGE SCALE GENOMIC DNA]</scope>
    <source>
        <strain evidence="2 3">OISW-25</strain>
    </source>
</reference>
<dbReference type="EMBL" id="SZVP01000004">
    <property type="protein sequence ID" value="TMM45948.1"/>
    <property type="molecule type" value="Genomic_DNA"/>
</dbReference>
<organism evidence="2 3">
    <name type="scientific">Colwellia ponticola</name>
    <dbReference type="NCBI Taxonomy" id="2304625"/>
    <lineage>
        <taxon>Bacteria</taxon>
        <taxon>Pseudomonadati</taxon>
        <taxon>Pseudomonadota</taxon>
        <taxon>Gammaproteobacteria</taxon>
        <taxon>Alteromonadales</taxon>
        <taxon>Colwelliaceae</taxon>
        <taxon>Colwellia</taxon>
    </lineage>
</organism>
<dbReference type="InterPro" id="IPR000073">
    <property type="entry name" value="AB_hydrolase_1"/>
</dbReference>
<dbReference type="PRINTS" id="PR00412">
    <property type="entry name" value="EPOXHYDRLASE"/>
</dbReference>
<keyword evidence="2" id="KW-0378">Hydrolase</keyword>
<feature type="domain" description="AB hydrolase-1" evidence="1">
    <location>
        <begin position="46"/>
        <end position="312"/>
    </location>
</feature>
<dbReference type="GO" id="GO:0016787">
    <property type="term" value="F:hydrolase activity"/>
    <property type="evidence" value="ECO:0007669"/>
    <property type="project" value="UniProtKB-KW"/>
</dbReference>
<evidence type="ECO:0000313" key="3">
    <source>
        <dbReference type="Proteomes" id="UP000307702"/>
    </source>
</evidence>
<dbReference type="Gene3D" id="3.40.50.1820">
    <property type="entry name" value="alpha/beta hydrolase"/>
    <property type="match status" value="1"/>
</dbReference>
<evidence type="ECO:0000259" key="1">
    <source>
        <dbReference type="Pfam" id="PF00561"/>
    </source>
</evidence>
<keyword evidence="3" id="KW-1185">Reference proteome</keyword>
<dbReference type="RefSeq" id="WP_138621597.1">
    <property type="nucleotide sequence ID" value="NZ_SZVP01000004.1"/>
</dbReference>
<proteinExistence type="predicted"/>
<comment type="caution">
    <text evidence="2">The sequence shown here is derived from an EMBL/GenBank/DDBJ whole genome shotgun (WGS) entry which is preliminary data.</text>
</comment>
<dbReference type="Proteomes" id="UP000307702">
    <property type="component" value="Unassembled WGS sequence"/>
</dbReference>
<dbReference type="Pfam" id="PF00561">
    <property type="entry name" value="Abhydrolase_1"/>
    <property type="match status" value="1"/>
</dbReference>
<evidence type="ECO:0000313" key="2">
    <source>
        <dbReference type="EMBL" id="TMM45948.1"/>
    </source>
</evidence>
<dbReference type="PRINTS" id="PR00111">
    <property type="entry name" value="ABHYDROLASE"/>
</dbReference>
<dbReference type="AlphaFoldDB" id="A0A8H2PKG5"/>
<dbReference type="OrthoDB" id="149912at2"/>
<protein>
    <submittedName>
        <fullName evidence="2">Alpha/beta hydrolase</fullName>
    </submittedName>
</protein>
<dbReference type="InterPro" id="IPR000639">
    <property type="entry name" value="Epox_hydrolase-like"/>
</dbReference>
<accession>A0A8H2PKG5</accession>
<dbReference type="PANTHER" id="PTHR43798:SF33">
    <property type="entry name" value="HYDROLASE, PUTATIVE (AFU_ORTHOLOGUE AFUA_2G14860)-RELATED"/>
    <property type="match status" value="1"/>
</dbReference>